<dbReference type="InterPro" id="IPR000073">
    <property type="entry name" value="AB_hydrolase_1"/>
</dbReference>
<dbReference type="GO" id="GO:0016787">
    <property type="term" value="F:hydrolase activity"/>
    <property type="evidence" value="ECO:0007669"/>
    <property type="project" value="UniProtKB-KW"/>
</dbReference>
<proteinExistence type="predicted"/>
<dbReference type="InterPro" id="IPR050266">
    <property type="entry name" value="AB_hydrolase_sf"/>
</dbReference>
<name>A0ABV1NC51_9GAMM</name>
<dbReference type="Proteomes" id="UP001442468">
    <property type="component" value="Unassembled WGS sequence"/>
</dbReference>
<dbReference type="PANTHER" id="PTHR43798">
    <property type="entry name" value="MONOACYLGLYCEROL LIPASE"/>
    <property type="match status" value="1"/>
</dbReference>
<dbReference type="InterPro" id="IPR029058">
    <property type="entry name" value="AB_hydrolase_fold"/>
</dbReference>
<gene>
    <name evidence="2" type="ORF">ABE960_03715</name>
</gene>
<evidence type="ECO:0000313" key="3">
    <source>
        <dbReference type="Proteomes" id="UP001442468"/>
    </source>
</evidence>
<sequence length="256" mass="27677">MSDSLVHAVEDPDSLPLVLVHGFLSGSDYWSSVISVLRQKRPVIAIDLPGFGKRCDEPAGDSVAGFATDVLETLDSLGVGRFALLGHSMGGMIAQEMAFLAPQRVSALVLFGTGPEGELPGRFEPIAESRRKIDAEGKSSTIAFIVANWYVSGRQHPWYGPSLALADQASVEAVKGGLTAMEGWSGIDYLAHHTMPCLVLWSDQDKAYPWSQELALWQGIHGARLAVIPHAGHNAHHEKPALFCALLDDFLDELPR</sequence>
<keyword evidence="3" id="KW-1185">Reference proteome</keyword>
<accession>A0ABV1NC51</accession>
<dbReference type="EMBL" id="JBEGCJ010000002">
    <property type="protein sequence ID" value="MEQ6916637.1"/>
    <property type="molecule type" value="Genomic_DNA"/>
</dbReference>
<evidence type="ECO:0000259" key="1">
    <source>
        <dbReference type="Pfam" id="PF00561"/>
    </source>
</evidence>
<protein>
    <submittedName>
        <fullName evidence="2">Alpha/beta hydrolase</fullName>
    </submittedName>
</protein>
<dbReference type="RefSeq" id="WP_349760907.1">
    <property type="nucleotide sequence ID" value="NZ_JBEGCJ010000002.1"/>
</dbReference>
<keyword evidence="2" id="KW-0378">Hydrolase</keyword>
<evidence type="ECO:0000313" key="2">
    <source>
        <dbReference type="EMBL" id="MEQ6916637.1"/>
    </source>
</evidence>
<feature type="domain" description="AB hydrolase-1" evidence="1">
    <location>
        <begin position="16"/>
        <end position="240"/>
    </location>
</feature>
<organism evidence="2 3">
    <name type="scientific">Halomonas aquatica</name>
    <dbReference type="NCBI Taxonomy" id="3151123"/>
    <lineage>
        <taxon>Bacteria</taxon>
        <taxon>Pseudomonadati</taxon>
        <taxon>Pseudomonadota</taxon>
        <taxon>Gammaproteobacteria</taxon>
        <taxon>Oceanospirillales</taxon>
        <taxon>Halomonadaceae</taxon>
        <taxon>Halomonas</taxon>
    </lineage>
</organism>
<dbReference type="PRINTS" id="PR00111">
    <property type="entry name" value="ABHYDROLASE"/>
</dbReference>
<dbReference type="SUPFAM" id="SSF53474">
    <property type="entry name" value="alpha/beta-Hydrolases"/>
    <property type="match status" value="1"/>
</dbReference>
<reference evidence="2 3" key="1">
    <citation type="submission" date="2024-05" db="EMBL/GenBank/DDBJ databases">
        <title>Halomonas sp. SSM6 16S ribosomal RNA gene Genome sequencing and assembly.</title>
        <authorList>
            <person name="Yook S."/>
        </authorList>
    </citation>
    <scope>NUCLEOTIDE SEQUENCE [LARGE SCALE GENOMIC DNA]</scope>
    <source>
        <strain evidence="2 3">SSM6</strain>
    </source>
</reference>
<dbReference type="Pfam" id="PF00561">
    <property type="entry name" value="Abhydrolase_1"/>
    <property type="match status" value="1"/>
</dbReference>
<comment type="caution">
    <text evidence="2">The sequence shown here is derived from an EMBL/GenBank/DDBJ whole genome shotgun (WGS) entry which is preliminary data.</text>
</comment>
<dbReference type="Gene3D" id="3.40.50.1820">
    <property type="entry name" value="alpha/beta hydrolase"/>
    <property type="match status" value="1"/>
</dbReference>